<accession>A0ABR8PME6</accession>
<dbReference type="PANTHER" id="PTHR10443:SF12">
    <property type="entry name" value="DIPEPTIDASE"/>
    <property type="match status" value="1"/>
</dbReference>
<evidence type="ECO:0000313" key="1">
    <source>
        <dbReference type="EMBL" id="MBD7909363.1"/>
    </source>
</evidence>
<sequence>MKIFDLHSDLFTDIAFRRARGETNVFDRIHYPALKKGGVSSIVCVYWTEPIFSDKPLERFRDLIMHVETDLLESEHAVVQPLNGIHEEPAPDDRIKIYLGIEGITFLDQWITESANETIDTTIEYIEEKGIQHIIMVWNEQNAFASGTGASSVTRERGVTALGRDLLAKSEMAGFIIDVSHLDEPSFWDVIHNTNSPIIASHSNARTVCDHERNLTDDQIRIISERNGLIGLNAYGEFVDERHPNVDRFIDHIDHIVSIAGIDHVAFGFDFLDYLSDHPLGDDLDVLTEGLEDVTKVPALLEQMKQRGYSQSEIEAISHKNAERFMTNLTIERRRKG</sequence>
<name>A0ABR8PME6_9BACL</name>
<dbReference type="InterPro" id="IPR008257">
    <property type="entry name" value="Pept_M19"/>
</dbReference>
<reference evidence="1 2" key="1">
    <citation type="submission" date="2020-08" db="EMBL/GenBank/DDBJ databases">
        <title>A Genomic Blueprint of the Chicken Gut Microbiome.</title>
        <authorList>
            <person name="Gilroy R."/>
            <person name="Ravi A."/>
            <person name="Getino M."/>
            <person name="Pursley I."/>
            <person name="Horton D.L."/>
            <person name="Alikhan N.-F."/>
            <person name="Baker D."/>
            <person name="Gharbi K."/>
            <person name="Hall N."/>
            <person name="Watson M."/>
            <person name="Adriaenssens E.M."/>
            <person name="Foster-Nyarko E."/>
            <person name="Jarju S."/>
            <person name="Secka A."/>
            <person name="Antonio M."/>
            <person name="Oren A."/>
            <person name="Chaudhuri R."/>
            <person name="La Ragione R.M."/>
            <person name="Hildebrand F."/>
            <person name="Pallen M.J."/>
        </authorList>
    </citation>
    <scope>NUCLEOTIDE SEQUENCE [LARGE SCALE GENOMIC DNA]</scope>
    <source>
        <strain evidence="1 2">Sa3CUA8</strain>
    </source>
</reference>
<proteinExistence type="predicted"/>
<evidence type="ECO:0000313" key="2">
    <source>
        <dbReference type="Proteomes" id="UP000659496"/>
    </source>
</evidence>
<dbReference type="Gene3D" id="3.20.20.140">
    <property type="entry name" value="Metal-dependent hydrolases"/>
    <property type="match status" value="1"/>
</dbReference>
<dbReference type="SUPFAM" id="SSF51556">
    <property type="entry name" value="Metallo-dependent hydrolases"/>
    <property type="match status" value="1"/>
</dbReference>
<dbReference type="EMBL" id="JACSQY010000012">
    <property type="protein sequence ID" value="MBD7909363.1"/>
    <property type="molecule type" value="Genomic_DNA"/>
</dbReference>
<keyword evidence="2" id="KW-1185">Reference proteome</keyword>
<protein>
    <submittedName>
        <fullName evidence="1">Membrane dipeptidase</fullName>
    </submittedName>
</protein>
<dbReference type="Proteomes" id="UP000659496">
    <property type="component" value="Unassembled WGS sequence"/>
</dbReference>
<dbReference type="PROSITE" id="PS51365">
    <property type="entry name" value="RENAL_DIPEPTIDASE_2"/>
    <property type="match status" value="1"/>
</dbReference>
<dbReference type="PANTHER" id="PTHR10443">
    <property type="entry name" value="MICROSOMAL DIPEPTIDASE"/>
    <property type="match status" value="1"/>
</dbReference>
<comment type="caution">
    <text evidence="1">The sequence shown here is derived from an EMBL/GenBank/DDBJ whole genome shotgun (WGS) entry which is preliminary data.</text>
</comment>
<dbReference type="RefSeq" id="WP_191691477.1">
    <property type="nucleotide sequence ID" value="NZ_JACSQY010000012.1"/>
</dbReference>
<dbReference type="InterPro" id="IPR032466">
    <property type="entry name" value="Metal_Hydrolase"/>
</dbReference>
<organism evidence="1 2">
    <name type="scientific">Sporosarcina gallistercoris</name>
    <dbReference type="NCBI Taxonomy" id="2762245"/>
    <lineage>
        <taxon>Bacteria</taxon>
        <taxon>Bacillati</taxon>
        <taxon>Bacillota</taxon>
        <taxon>Bacilli</taxon>
        <taxon>Bacillales</taxon>
        <taxon>Caryophanaceae</taxon>
        <taxon>Sporosarcina</taxon>
    </lineage>
</organism>
<dbReference type="Pfam" id="PF01244">
    <property type="entry name" value="Peptidase_M19"/>
    <property type="match status" value="1"/>
</dbReference>
<gene>
    <name evidence="1" type="ORF">H9659_13585</name>
</gene>